<evidence type="ECO:0000256" key="5">
    <source>
        <dbReference type="ARBA" id="ARBA00023136"/>
    </source>
</evidence>
<feature type="transmembrane region" description="Helical" evidence="6">
    <location>
        <begin position="388"/>
        <end position="407"/>
    </location>
</feature>
<feature type="transmembrane region" description="Helical" evidence="6">
    <location>
        <begin position="328"/>
        <end position="352"/>
    </location>
</feature>
<accession>A0A2T0W6Z7</accession>
<feature type="transmembrane region" description="Helical" evidence="6">
    <location>
        <begin position="419"/>
        <end position="440"/>
    </location>
</feature>
<evidence type="ECO:0000313" key="8">
    <source>
        <dbReference type="Proteomes" id="UP000238205"/>
    </source>
</evidence>
<comment type="caution">
    <text evidence="7">The sequence shown here is derived from an EMBL/GenBank/DDBJ whole genome shotgun (WGS) entry which is preliminary data.</text>
</comment>
<evidence type="ECO:0000256" key="2">
    <source>
        <dbReference type="ARBA" id="ARBA00022475"/>
    </source>
</evidence>
<proteinExistence type="predicted"/>
<comment type="subcellular location">
    <subcellularLocation>
        <location evidence="1">Cell membrane</location>
        <topology evidence="1">Multi-pass membrane protein</topology>
    </subcellularLocation>
</comment>
<evidence type="ECO:0000256" key="6">
    <source>
        <dbReference type="SAM" id="Phobius"/>
    </source>
</evidence>
<feature type="transmembrane region" description="Helical" evidence="6">
    <location>
        <begin position="53"/>
        <end position="71"/>
    </location>
</feature>
<feature type="transmembrane region" description="Helical" evidence="6">
    <location>
        <begin position="218"/>
        <end position="236"/>
    </location>
</feature>
<feature type="transmembrane region" description="Helical" evidence="6">
    <location>
        <begin position="364"/>
        <end position="382"/>
    </location>
</feature>
<feature type="transmembrane region" description="Helical" evidence="6">
    <location>
        <begin position="160"/>
        <end position="178"/>
    </location>
</feature>
<evidence type="ECO:0000256" key="4">
    <source>
        <dbReference type="ARBA" id="ARBA00022989"/>
    </source>
</evidence>
<reference evidence="7 8" key="1">
    <citation type="submission" date="2018-03" db="EMBL/GenBank/DDBJ databases">
        <title>Genomic Encyclopedia of Archaeal and Bacterial Type Strains, Phase II (KMG-II): from individual species to whole genera.</title>
        <authorList>
            <person name="Goeker M."/>
        </authorList>
    </citation>
    <scope>NUCLEOTIDE SEQUENCE [LARGE SCALE GENOMIC DNA]</scope>
    <source>
        <strain evidence="7 8">DSM 13175</strain>
    </source>
</reference>
<feature type="transmembrane region" description="Helical" evidence="6">
    <location>
        <begin position="21"/>
        <end position="41"/>
    </location>
</feature>
<dbReference type="Pfam" id="PF01943">
    <property type="entry name" value="Polysacc_synt"/>
    <property type="match status" value="1"/>
</dbReference>
<feature type="transmembrane region" description="Helical" evidence="6">
    <location>
        <begin position="256"/>
        <end position="278"/>
    </location>
</feature>
<name>A0A2T0W6Z7_9LACT</name>
<evidence type="ECO:0000256" key="3">
    <source>
        <dbReference type="ARBA" id="ARBA00022692"/>
    </source>
</evidence>
<protein>
    <submittedName>
        <fullName evidence="7">O-antigen/teichoic acid export membrane protein</fullName>
    </submittedName>
</protein>
<evidence type="ECO:0000313" key="7">
    <source>
        <dbReference type="EMBL" id="PRY82459.1"/>
    </source>
</evidence>
<feature type="transmembrane region" description="Helical" evidence="6">
    <location>
        <begin position="446"/>
        <end position="463"/>
    </location>
</feature>
<organism evidence="7 8">
    <name type="scientific">Alkalibacterium olivapovliticus</name>
    <dbReference type="NCBI Taxonomy" id="99907"/>
    <lineage>
        <taxon>Bacteria</taxon>
        <taxon>Bacillati</taxon>
        <taxon>Bacillota</taxon>
        <taxon>Bacilli</taxon>
        <taxon>Lactobacillales</taxon>
        <taxon>Carnobacteriaceae</taxon>
        <taxon>Alkalibacterium</taxon>
    </lineage>
</organism>
<dbReference type="InterPro" id="IPR050833">
    <property type="entry name" value="Poly_Biosynth_Transport"/>
</dbReference>
<feature type="transmembrane region" description="Helical" evidence="6">
    <location>
        <begin position="119"/>
        <end position="139"/>
    </location>
</feature>
<feature type="transmembrane region" description="Helical" evidence="6">
    <location>
        <begin position="184"/>
        <end position="206"/>
    </location>
</feature>
<keyword evidence="8" id="KW-1185">Reference proteome</keyword>
<keyword evidence="3 6" id="KW-0812">Transmembrane</keyword>
<dbReference type="PANTHER" id="PTHR30250">
    <property type="entry name" value="PST FAMILY PREDICTED COLANIC ACID TRANSPORTER"/>
    <property type="match status" value="1"/>
</dbReference>
<dbReference type="GO" id="GO:0005886">
    <property type="term" value="C:plasma membrane"/>
    <property type="evidence" value="ECO:0007669"/>
    <property type="project" value="UniProtKB-SubCell"/>
</dbReference>
<keyword evidence="5 6" id="KW-0472">Membrane</keyword>
<keyword evidence="2" id="KW-1003">Cell membrane</keyword>
<feature type="transmembrane region" description="Helical" evidence="6">
    <location>
        <begin position="92"/>
        <end position="113"/>
    </location>
</feature>
<dbReference type="InterPro" id="IPR002797">
    <property type="entry name" value="Polysacc_synth"/>
</dbReference>
<feature type="transmembrane region" description="Helical" evidence="6">
    <location>
        <begin position="298"/>
        <end position="316"/>
    </location>
</feature>
<gene>
    <name evidence="7" type="ORF">CLV38_1119</name>
</gene>
<sequence>MKEDVDVINTVKKDNYLKAGSLYLIGSIFNKGMVFLTIPIFTRILTIHEYGVINTYLSWVTIFVSILGLSLDKGVMIGFSEYEEDIDDFMSTITIITLLNSVLISFLIIAVFYYSNINIGFSLMILVIALFQASSTAVLRNYDIYLKFRYEYIKKSALEILPNLLTLVSAILIIVYFLNNEKHLGKIIPHSSFTVIFSILVLNQIFKKSKAFNKTHAKIALSVSIPFIFHGMSMTLLNQSDRIMITSLVNASETGIYSLIYNFSMAGTVIFLSLNNVWLPWFTKNMKDRAIDNINEKAAVFLLLMTLPTVGLILTAPELLRIIAPEEYWGADVSIPLIILSSYLIFIYSLYINIEHIHKKSKSVAVNTIVATVINIGLNYYIIQLYGYHGAAATTFVSYLILFYLHYRGARKLESELLPLKLLIKPLFLITLNVLIYYLFLDAFSVRWYLLILQMGYIALSNFDKLTIFFKRKD</sequence>
<dbReference type="Proteomes" id="UP000238205">
    <property type="component" value="Unassembled WGS sequence"/>
</dbReference>
<dbReference type="AlphaFoldDB" id="A0A2T0W6Z7"/>
<dbReference type="EMBL" id="PVTO01000011">
    <property type="protein sequence ID" value="PRY82459.1"/>
    <property type="molecule type" value="Genomic_DNA"/>
</dbReference>
<evidence type="ECO:0000256" key="1">
    <source>
        <dbReference type="ARBA" id="ARBA00004651"/>
    </source>
</evidence>
<keyword evidence="4 6" id="KW-1133">Transmembrane helix</keyword>
<dbReference type="PANTHER" id="PTHR30250:SF11">
    <property type="entry name" value="O-ANTIGEN TRANSPORTER-RELATED"/>
    <property type="match status" value="1"/>
</dbReference>